<dbReference type="Pfam" id="PF00149">
    <property type="entry name" value="Metallophos"/>
    <property type="match status" value="1"/>
</dbReference>
<keyword evidence="1" id="KW-0732">Signal</keyword>
<evidence type="ECO:0000313" key="4">
    <source>
        <dbReference type="Proteomes" id="UP000694287"/>
    </source>
</evidence>
<keyword evidence="4" id="KW-1185">Reference proteome</keyword>
<evidence type="ECO:0000259" key="2">
    <source>
        <dbReference type="Pfam" id="PF00149"/>
    </source>
</evidence>
<name>A0ABS6ULT7_9PSEU</name>
<accession>A0ABS6ULT7</accession>
<gene>
    <name evidence="3" type="ORF">I4I81_02840</name>
</gene>
<dbReference type="Proteomes" id="UP000694287">
    <property type="component" value="Unassembled WGS sequence"/>
</dbReference>
<sequence>MRTCAGVIVVALVLVTLAVAVATRIGAAAPHGSPLASPVAGAAPSALPGAPSIRVAVAGDTGTADAAEQRTAMVIDGQEAAREYDALLLLGDLIYETGDPALIGPAVTGPFAGVLDAGTQLVPLLGNHDIKQGAQQQILAALGRPTSWYEQRIGPLRLVVLDSTRIEDPAQTAWLEQVLATPVSPTDWTVVAMHHPAFSAGYHGADADVLDVRDRWAPLFARYRVPLVLAGHDHDYQRSLPQDGVTYVVSGAAAKLRPTGSQPFTAVSASTRHFVDLLVYSDRLELRAVDQQGRLVDATTITR</sequence>
<dbReference type="PANTHER" id="PTHR22953:SF153">
    <property type="entry name" value="PURPLE ACID PHOSPHATASE"/>
    <property type="match status" value="1"/>
</dbReference>
<proteinExistence type="predicted"/>
<dbReference type="RefSeq" id="WP_218603487.1">
    <property type="nucleotide sequence ID" value="NZ_JADQDJ010000132.1"/>
</dbReference>
<reference evidence="3 4" key="1">
    <citation type="submission" date="2020-11" db="EMBL/GenBank/DDBJ databases">
        <title>Pseudonocardia abyssalis sp. nov. and Pseudonocardia oceani sp. nov., description and phylogenomic analysis of two novel actinomycetes isolated from the deep Southern Ocean.</title>
        <authorList>
            <person name="Parra J."/>
        </authorList>
    </citation>
    <scope>NUCLEOTIDE SEQUENCE [LARGE SCALE GENOMIC DNA]</scope>
    <source>
        <strain evidence="3 4">KRD-168</strain>
    </source>
</reference>
<evidence type="ECO:0000313" key="3">
    <source>
        <dbReference type="EMBL" id="MBW0133194.1"/>
    </source>
</evidence>
<dbReference type="EMBL" id="JADQDK010000001">
    <property type="protein sequence ID" value="MBW0133194.1"/>
    <property type="molecule type" value="Genomic_DNA"/>
</dbReference>
<evidence type="ECO:0000256" key="1">
    <source>
        <dbReference type="ARBA" id="ARBA00022729"/>
    </source>
</evidence>
<organism evidence="3 4">
    <name type="scientific">Pseudonocardia abyssalis</name>
    <dbReference type="NCBI Taxonomy" id="2792008"/>
    <lineage>
        <taxon>Bacteria</taxon>
        <taxon>Bacillati</taxon>
        <taxon>Actinomycetota</taxon>
        <taxon>Actinomycetes</taxon>
        <taxon>Pseudonocardiales</taxon>
        <taxon>Pseudonocardiaceae</taxon>
        <taxon>Pseudonocardia</taxon>
    </lineage>
</organism>
<dbReference type="InterPro" id="IPR004843">
    <property type="entry name" value="Calcineurin-like_PHP"/>
</dbReference>
<dbReference type="PANTHER" id="PTHR22953">
    <property type="entry name" value="ACID PHOSPHATASE RELATED"/>
    <property type="match status" value="1"/>
</dbReference>
<feature type="domain" description="Calcineurin-like phosphoesterase" evidence="2">
    <location>
        <begin position="53"/>
        <end position="236"/>
    </location>
</feature>
<protein>
    <submittedName>
        <fullName evidence="3">Metallophosphoesterase</fullName>
    </submittedName>
</protein>
<comment type="caution">
    <text evidence="3">The sequence shown here is derived from an EMBL/GenBank/DDBJ whole genome shotgun (WGS) entry which is preliminary data.</text>
</comment>
<dbReference type="InterPro" id="IPR039331">
    <property type="entry name" value="PAPs-like"/>
</dbReference>